<dbReference type="InterPro" id="IPR013767">
    <property type="entry name" value="PAS_fold"/>
</dbReference>
<sequence length="189" mass="21252">MRPGQQELRWAYLLFALLALDSFLVAWQVPRPLAFWVLLPLLAVQLIAAWLAPRVVRMVRGHRQLQESYAEELAFARQLMESVEHGLTVTDEDGRFVYVNRAYARLLGTVPDKVLGRTPFDFTLPEDHAQLLAAQAERLGGQSSSYRTRLRHHSGAAVEVVVTGTPRWHAGRIVGNVAAVVPLHELDQN</sequence>
<organism evidence="3 4">
    <name type="scientific">Deinococcus arboris</name>
    <dbReference type="NCBI Taxonomy" id="2682977"/>
    <lineage>
        <taxon>Bacteria</taxon>
        <taxon>Thermotogati</taxon>
        <taxon>Deinococcota</taxon>
        <taxon>Deinococci</taxon>
        <taxon>Deinococcales</taxon>
        <taxon>Deinococcaceae</taxon>
        <taxon>Deinococcus</taxon>
    </lineage>
</organism>
<feature type="transmembrane region" description="Helical" evidence="1">
    <location>
        <begin position="12"/>
        <end position="29"/>
    </location>
</feature>
<dbReference type="Pfam" id="PF00989">
    <property type="entry name" value="PAS"/>
    <property type="match status" value="1"/>
</dbReference>
<dbReference type="InterPro" id="IPR035965">
    <property type="entry name" value="PAS-like_dom_sf"/>
</dbReference>
<keyword evidence="1" id="KW-0812">Transmembrane</keyword>
<accession>A0A7C9LW58</accession>
<keyword evidence="1" id="KW-0472">Membrane</keyword>
<dbReference type="PANTHER" id="PTHR44757:SF2">
    <property type="entry name" value="BIOFILM ARCHITECTURE MAINTENANCE PROTEIN MBAA"/>
    <property type="match status" value="1"/>
</dbReference>
<dbReference type="PROSITE" id="PS50112">
    <property type="entry name" value="PAS"/>
    <property type="match status" value="1"/>
</dbReference>
<evidence type="ECO:0000313" key="4">
    <source>
        <dbReference type="Proteomes" id="UP000483286"/>
    </source>
</evidence>
<feature type="transmembrane region" description="Helical" evidence="1">
    <location>
        <begin position="35"/>
        <end position="56"/>
    </location>
</feature>
<gene>
    <name evidence="3" type="ORF">GO986_15730</name>
</gene>
<name>A0A7C9LW58_9DEIO</name>
<feature type="domain" description="PAS" evidence="2">
    <location>
        <begin position="72"/>
        <end position="142"/>
    </location>
</feature>
<evidence type="ECO:0000313" key="3">
    <source>
        <dbReference type="EMBL" id="MVN88200.1"/>
    </source>
</evidence>
<protein>
    <submittedName>
        <fullName evidence="3">PAS domain S-box protein</fullName>
    </submittedName>
</protein>
<keyword evidence="4" id="KW-1185">Reference proteome</keyword>
<reference evidence="3 4" key="1">
    <citation type="submission" date="2019-12" db="EMBL/GenBank/DDBJ databases">
        <title>Deinococcus sp. HMF7620 Genome sequencing and assembly.</title>
        <authorList>
            <person name="Kang H."/>
            <person name="Kim H."/>
            <person name="Joh K."/>
        </authorList>
    </citation>
    <scope>NUCLEOTIDE SEQUENCE [LARGE SCALE GENOMIC DNA]</scope>
    <source>
        <strain evidence="3 4">HMF7620</strain>
    </source>
</reference>
<dbReference type="EMBL" id="WQLB01000024">
    <property type="protein sequence ID" value="MVN88200.1"/>
    <property type="molecule type" value="Genomic_DNA"/>
</dbReference>
<comment type="caution">
    <text evidence="3">The sequence shown here is derived from an EMBL/GenBank/DDBJ whole genome shotgun (WGS) entry which is preliminary data.</text>
</comment>
<dbReference type="NCBIfam" id="TIGR00229">
    <property type="entry name" value="sensory_box"/>
    <property type="match status" value="1"/>
</dbReference>
<dbReference type="CDD" id="cd00130">
    <property type="entry name" value="PAS"/>
    <property type="match status" value="1"/>
</dbReference>
<evidence type="ECO:0000259" key="2">
    <source>
        <dbReference type="PROSITE" id="PS50112"/>
    </source>
</evidence>
<dbReference type="GO" id="GO:0006355">
    <property type="term" value="P:regulation of DNA-templated transcription"/>
    <property type="evidence" value="ECO:0007669"/>
    <property type="project" value="InterPro"/>
</dbReference>
<dbReference type="Gene3D" id="3.30.450.20">
    <property type="entry name" value="PAS domain"/>
    <property type="match status" value="1"/>
</dbReference>
<dbReference type="SUPFAM" id="SSF55785">
    <property type="entry name" value="PYP-like sensor domain (PAS domain)"/>
    <property type="match status" value="1"/>
</dbReference>
<dbReference type="AlphaFoldDB" id="A0A7C9LW58"/>
<evidence type="ECO:0000256" key="1">
    <source>
        <dbReference type="SAM" id="Phobius"/>
    </source>
</evidence>
<proteinExistence type="predicted"/>
<dbReference type="PANTHER" id="PTHR44757">
    <property type="entry name" value="DIGUANYLATE CYCLASE DGCP"/>
    <property type="match status" value="1"/>
</dbReference>
<dbReference type="SMART" id="SM00091">
    <property type="entry name" value="PAS"/>
    <property type="match status" value="1"/>
</dbReference>
<dbReference type="InterPro" id="IPR052155">
    <property type="entry name" value="Biofilm_reg_signaling"/>
</dbReference>
<dbReference type="InterPro" id="IPR000014">
    <property type="entry name" value="PAS"/>
</dbReference>
<dbReference type="RefSeq" id="WP_157460255.1">
    <property type="nucleotide sequence ID" value="NZ_WQLB01000024.1"/>
</dbReference>
<keyword evidence="1" id="KW-1133">Transmembrane helix</keyword>
<dbReference type="Proteomes" id="UP000483286">
    <property type="component" value="Unassembled WGS sequence"/>
</dbReference>